<evidence type="ECO:0000313" key="3">
    <source>
        <dbReference type="Proteomes" id="UP000386466"/>
    </source>
</evidence>
<organism evidence="2 3">
    <name type="scientific">Lynx pardinus</name>
    <name type="common">Iberian lynx</name>
    <name type="synonym">Felis pardina</name>
    <dbReference type="NCBI Taxonomy" id="191816"/>
    <lineage>
        <taxon>Eukaryota</taxon>
        <taxon>Metazoa</taxon>
        <taxon>Chordata</taxon>
        <taxon>Craniata</taxon>
        <taxon>Vertebrata</taxon>
        <taxon>Euteleostomi</taxon>
        <taxon>Mammalia</taxon>
        <taxon>Eutheria</taxon>
        <taxon>Laurasiatheria</taxon>
        <taxon>Carnivora</taxon>
        <taxon>Feliformia</taxon>
        <taxon>Felidae</taxon>
        <taxon>Felinae</taxon>
        <taxon>Lynx</taxon>
    </lineage>
</organism>
<feature type="non-terminal residue" evidence="2">
    <location>
        <position position="56"/>
    </location>
</feature>
<feature type="region of interest" description="Disordered" evidence="1">
    <location>
        <begin position="1"/>
        <end position="56"/>
    </location>
</feature>
<feature type="compositionally biased region" description="Basic and acidic residues" evidence="1">
    <location>
        <begin position="44"/>
        <end position="56"/>
    </location>
</feature>
<proteinExistence type="predicted"/>
<dbReference type="EMBL" id="CAAGRJ010020895">
    <property type="protein sequence ID" value="VFV35285.1"/>
    <property type="molecule type" value="Genomic_DNA"/>
</dbReference>
<feature type="non-terminal residue" evidence="2">
    <location>
        <position position="1"/>
    </location>
</feature>
<dbReference type="Proteomes" id="UP000386466">
    <property type="component" value="Unassembled WGS sequence"/>
</dbReference>
<name>A0A485NP17_LYNPA</name>
<gene>
    <name evidence="2" type="ORF">LYPA_23C000372</name>
</gene>
<evidence type="ECO:0000313" key="2">
    <source>
        <dbReference type="EMBL" id="VFV35285.1"/>
    </source>
</evidence>
<protein>
    <submittedName>
        <fullName evidence="2">Uncharacterized protein</fullName>
    </submittedName>
</protein>
<evidence type="ECO:0000256" key="1">
    <source>
        <dbReference type="SAM" id="MobiDB-lite"/>
    </source>
</evidence>
<keyword evidence="3" id="KW-1185">Reference proteome</keyword>
<sequence>SEPGLHMKKLKEGENEKGTSKGSVITPVLKKADSLTGGPLQKNDGSHFSEKDQHES</sequence>
<feature type="compositionally biased region" description="Basic and acidic residues" evidence="1">
    <location>
        <begin position="10"/>
        <end position="19"/>
    </location>
</feature>
<reference evidence="2 3" key="1">
    <citation type="submission" date="2019-01" db="EMBL/GenBank/DDBJ databases">
        <authorList>
            <person name="Alioto T."/>
            <person name="Alioto T."/>
        </authorList>
    </citation>
    <scope>NUCLEOTIDE SEQUENCE [LARGE SCALE GENOMIC DNA]</scope>
</reference>
<dbReference type="AlphaFoldDB" id="A0A485NP17"/>
<accession>A0A485NP17</accession>